<organism evidence="1 2">
    <name type="scientific">Camellia lanceoleosa</name>
    <dbReference type="NCBI Taxonomy" id="1840588"/>
    <lineage>
        <taxon>Eukaryota</taxon>
        <taxon>Viridiplantae</taxon>
        <taxon>Streptophyta</taxon>
        <taxon>Embryophyta</taxon>
        <taxon>Tracheophyta</taxon>
        <taxon>Spermatophyta</taxon>
        <taxon>Magnoliopsida</taxon>
        <taxon>eudicotyledons</taxon>
        <taxon>Gunneridae</taxon>
        <taxon>Pentapetalae</taxon>
        <taxon>asterids</taxon>
        <taxon>Ericales</taxon>
        <taxon>Theaceae</taxon>
        <taxon>Camellia</taxon>
    </lineage>
</organism>
<gene>
    <name evidence="1" type="ORF">LOK49_LG09G01166</name>
</gene>
<accession>A0ACC0GHL5</accession>
<comment type="caution">
    <text evidence="1">The sequence shown here is derived from an EMBL/GenBank/DDBJ whole genome shotgun (WGS) entry which is preliminary data.</text>
</comment>
<protein>
    <submittedName>
        <fullName evidence="1">UDP-rhamnose:rhamnosyltransferase 1</fullName>
    </submittedName>
</protein>
<dbReference type="EMBL" id="CM045765">
    <property type="protein sequence ID" value="KAI8000647.1"/>
    <property type="molecule type" value="Genomic_DNA"/>
</dbReference>
<reference evidence="1 2" key="1">
    <citation type="journal article" date="2022" name="Plant J.">
        <title>Chromosome-level genome of Camellia lanceoleosa provides a valuable resource for understanding genome evolution and self-incompatibility.</title>
        <authorList>
            <person name="Gong W."/>
            <person name="Xiao S."/>
            <person name="Wang L."/>
            <person name="Liao Z."/>
            <person name="Chang Y."/>
            <person name="Mo W."/>
            <person name="Hu G."/>
            <person name="Li W."/>
            <person name="Zhao G."/>
            <person name="Zhu H."/>
            <person name="Hu X."/>
            <person name="Ji K."/>
            <person name="Xiang X."/>
            <person name="Song Q."/>
            <person name="Yuan D."/>
            <person name="Jin S."/>
            <person name="Zhang L."/>
        </authorList>
    </citation>
    <scope>NUCLEOTIDE SEQUENCE [LARGE SCALE GENOMIC DNA]</scope>
    <source>
        <strain evidence="1">SQ_2022a</strain>
    </source>
</reference>
<evidence type="ECO:0000313" key="1">
    <source>
        <dbReference type="EMBL" id="KAI8000647.1"/>
    </source>
</evidence>
<name>A0ACC0GHL5_9ERIC</name>
<evidence type="ECO:0000313" key="2">
    <source>
        <dbReference type="Proteomes" id="UP001060215"/>
    </source>
</evidence>
<proteinExistence type="predicted"/>
<keyword evidence="2" id="KW-1185">Reference proteome</keyword>
<sequence>MDVPSDHIPYLKKSFDRLETGLAGFLQASAPDWFIYDFASHWLPPIATKLGMDDDDKDRVDPAITESSWAFGADSDSVYFFGNDRDNSILSEFGWNLRPELAVRRSFAFV</sequence>
<dbReference type="Proteomes" id="UP001060215">
    <property type="component" value="Chromosome 8"/>
</dbReference>